<evidence type="ECO:0000256" key="1">
    <source>
        <dbReference type="ARBA" id="ARBA00005820"/>
    </source>
</evidence>
<dbReference type="InterPro" id="IPR001867">
    <property type="entry name" value="OmpR/PhoB-type_DNA-bd"/>
</dbReference>
<dbReference type="Gene3D" id="1.10.10.10">
    <property type="entry name" value="Winged helix-like DNA-binding domain superfamily/Winged helix DNA-binding domain"/>
    <property type="match status" value="1"/>
</dbReference>
<dbReference type="RefSeq" id="WP_205121717.1">
    <property type="nucleotide sequence ID" value="NZ_JAFBCM010000001.1"/>
</dbReference>
<comment type="similarity">
    <text evidence="1">Belongs to the AfsR/DnrI/RedD regulatory family.</text>
</comment>
<keyword evidence="2" id="KW-0805">Transcription regulation</keyword>
<dbReference type="InterPro" id="IPR016032">
    <property type="entry name" value="Sig_transdc_resp-reg_C-effctor"/>
</dbReference>
<comment type="caution">
    <text evidence="7">The sequence shown here is derived from an EMBL/GenBank/DDBJ whole genome shotgun (WGS) entry which is preliminary data.</text>
</comment>
<evidence type="ECO:0000259" key="5">
    <source>
        <dbReference type="SMART" id="SM00862"/>
    </source>
</evidence>
<dbReference type="SMART" id="SM01043">
    <property type="entry name" value="BTAD"/>
    <property type="match status" value="1"/>
</dbReference>
<dbReference type="InterPro" id="IPR036388">
    <property type="entry name" value="WH-like_DNA-bd_sf"/>
</dbReference>
<keyword evidence="4" id="KW-0804">Transcription</keyword>
<evidence type="ECO:0000256" key="2">
    <source>
        <dbReference type="ARBA" id="ARBA00023015"/>
    </source>
</evidence>
<dbReference type="SUPFAM" id="SSF52540">
    <property type="entry name" value="P-loop containing nucleoside triphosphate hydrolases"/>
    <property type="match status" value="1"/>
</dbReference>
<evidence type="ECO:0000313" key="8">
    <source>
        <dbReference type="Proteomes" id="UP001595699"/>
    </source>
</evidence>
<dbReference type="InterPro" id="IPR051677">
    <property type="entry name" value="AfsR-DnrI-RedD_regulator"/>
</dbReference>
<dbReference type="Gene3D" id="3.40.50.300">
    <property type="entry name" value="P-loop containing nucleotide triphosphate hydrolases"/>
    <property type="match status" value="1"/>
</dbReference>
<name>A0ABV7YM31_9ACTN</name>
<dbReference type="EMBL" id="JBHRZH010000047">
    <property type="protein sequence ID" value="MFC3766057.1"/>
    <property type="molecule type" value="Genomic_DNA"/>
</dbReference>
<evidence type="ECO:0000259" key="6">
    <source>
        <dbReference type="SMART" id="SM01043"/>
    </source>
</evidence>
<feature type="domain" description="OmpR/PhoB-type" evidence="5">
    <location>
        <begin position="16"/>
        <end position="93"/>
    </location>
</feature>
<keyword evidence="3" id="KW-0238">DNA-binding</keyword>
<feature type="domain" description="Bacterial transcriptional activator" evidence="6">
    <location>
        <begin position="100"/>
        <end position="240"/>
    </location>
</feature>
<keyword evidence="8" id="KW-1185">Reference proteome</keyword>
<evidence type="ECO:0000256" key="4">
    <source>
        <dbReference type="ARBA" id="ARBA00023163"/>
    </source>
</evidence>
<organism evidence="7 8">
    <name type="scientific">Tenggerimyces flavus</name>
    <dbReference type="NCBI Taxonomy" id="1708749"/>
    <lineage>
        <taxon>Bacteria</taxon>
        <taxon>Bacillati</taxon>
        <taxon>Actinomycetota</taxon>
        <taxon>Actinomycetes</taxon>
        <taxon>Propionibacteriales</taxon>
        <taxon>Nocardioidaceae</taxon>
        <taxon>Tenggerimyces</taxon>
    </lineage>
</organism>
<evidence type="ECO:0000256" key="3">
    <source>
        <dbReference type="ARBA" id="ARBA00023125"/>
    </source>
</evidence>
<evidence type="ECO:0000313" key="7">
    <source>
        <dbReference type="EMBL" id="MFC3766057.1"/>
    </source>
</evidence>
<dbReference type="InterPro" id="IPR005158">
    <property type="entry name" value="BTAD"/>
</dbReference>
<dbReference type="InterPro" id="IPR027417">
    <property type="entry name" value="P-loop_NTPase"/>
</dbReference>
<dbReference type="PANTHER" id="PTHR35807:SF1">
    <property type="entry name" value="TRANSCRIPTIONAL REGULATOR REDD"/>
    <property type="match status" value="1"/>
</dbReference>
<dbReference type="PANTHER" id="PTHR35807">
    <property type="entry name" value="TRANSCRIPTIONAL REGULATOR REDD-RELATED"/>
    <property type="match status" value="1"/>
</dbReference>
<dbReference type="Proteomes" id="UP001595699">
    <property type="component" value="Unassembled WGS sequence"/>
</dbReference>
<dbReference type="Pfam" id="PF00931">
    <property type="entry name" value="NB-ARC"/>
    <property type="match status" value="1"/>
</dbReference>
<dbReference type="InterPro" id="IPR011990">
    <property type="entry name" value="TPR-like_helical_dom_sf"/>
</dbReference>
<dbReference type="PRINTS" id="PR00364">
    <property type="entry name" value="DISEASERSIST"/>
</dbReference>
<dbReference type="InterPro" id="IPR002182">
    <property type="entry name" value="NB-ARC"/>
</dbReference>
<protein>
    <submittedName>
        <fullName evidence="7">BTAD domain-containing putative transcriptional regulator</fullName>
    </submittedName>
</protein>
<dbReference type="Gene3D" id="1.25.40.10">
    <property type="entry name" value="Tetratricopeptide repeat domain"/>
    <property type="match status" value="1"/>
</dbReference>
<dbReference type="SUPFAM" id="SSF48452">
    <property type="entry name" value="TPR-like"/>
    <property type="match status" value="1"/>
</dbReference>
<gene>
    <name evidence="7" type="ORF">ACFOUW_34850</name>
</gene>
<sequence length="596" mass="65336">MQFAILGPLEVRDDNGSPVAIGDGNMAVFLDALLCRSGEWVRLHDLADAVWHDHEVPPSAYGNMRTYVWRLRLLFAEHGAGQRIESRRGYYRIRVLPGELDLDEAREAVESAQAALGNSDPERAVELLSKALVLWRGRPASSFREPTVHGPDELYWTVRERLAEAYIAAGWLDGAVTVLRELSTDDPFREGVWVSLVRLLHGAGRRSEAILAYHQACSILDAELGTEPGKELTLAYRAVLVDEVDLAPAPREPVTRNDLPRVLPQLVGRRDAVDTIEKVAREEKTAPTLVTLEGLPGVGKTALAVYLGHRLGADYPDGQRYVDLRAHSSRGEVSTADALRRLLGLTRPQNEVASADVDQLASLWRATTSALRLLLILDDVVDVEQVRQLAPGAAGSLVVVTSRHGLTGLDASLSLVVEPLRPAAAAKLLASDEFEDPPDADLVARQCGYLPAALHVAGERLHRQPGRTLSNLAVRLAEQGGRRIELAEVVDRILTSYWRLPDDHRLVFRRLCLIRDARITAVAAAALAGTETDHAEKVLDRLLNEHLLRRVSPNRYALPALVVDAARQAMLAEDSPNEIRSVRERLDATASASSVA</sequence>
<dbReference type="CDD" id="cd15831">
    <property type="entry name" value="BTAD"/>
    <property type="match status" value="1"/>
</dbReference>
<dbReference type="SUPFAM" id="SSF46894">
    <property type="entry name" value="C-terminal effector domain of the bipartite response regulators"/>
    <property type="match status" value="1"/>
</dbReference>
<proteinExistence type="inferred from homology"/>
<dbReference type="Pfam" id="PF03704">
    <property type="entry name" value="BTAD"/>
    <property type="match status" value="1"/>
</dbReference>
<accession>A0ABV7YM31</accession>
<dbReference type="SMART" id="SM00862">
    <property type="entry name" value="Trans_reg_C"/>
    <property type="match status" value="1"/>
</dbReference>
<reference evidence="8" key="1">
    <citation type="journal article" date="2019" name="Int. J. Syst. Evol. Microbiol.">
        <title>The Global Catalogue of Microorganisms (GCM) 10K type strain sequencing project: providing services to taxonomists for standard genome sequencing and annotation.</title>
        <authorList>
            <consortium name="The Broad Institute Genomics Platform"/>
            <consortium name="The Broad Institute Genome Sequencing Center for Infectious Disease"/>
            <person name="Wu L."/>
            <person name="Ma J."/>
        </authorList>
    </citation>
    <scope>NUCLEOTIDE SEQUENCE [LARGE SCALE GENOMIC DNA]</scope>
    <source>
        <strain evidence="8">CGMCC 4.7241</strain>
    </source>
</reference>